<dbReference type="EMBL" id="RQHW01000031">
    <property type="protein sequence ID" value="TGN19524.1"/>
    <property type="molecule type" value="Genomic_DNA"/>
</dbReference>
<dbReference type="AlphaFoldDB" id="A0A4R9LYR8"/>
<proteinExistence type="predicted"/>
<dbReference type="OrthoDB" id="342624at2"/>
<dbReference type="InterPro" id="IPR011044">
    <property type="entry name" value="Quino_amine_DH_bsu"/>
</dbReference>
<protein>
    <submittedName>
        <fullName evidence="1">Uncharacterized protein</fullName>
    </submittedName>
</protein>
<dbReference type="SUPFAM" id="SSF50969">
    <property type="entry name" value="YVTN repeat-like/Quinoprotein amine dehydrogenase"/>
    <property type="match status" value="1"/>
</dbReference>
<reference evidence="1" key="1">
    <citation type="journal article" date="2019" name="PLoS Negl. Trop. Dis.">
        <title>Revisiting the worldwide diversity of Leptospira species in the environment.</title>
        <authorList>
            <person name="Vincent A.T."/>
            <person name="Schiettekatte O."/>
            <person name="Bourhy P."/>
            <person name="Veyrier F.J."/>
            <person name="Picardeau M."/>
        </authorList>
    </citation>
    <scope>NUCLEOTIDE SEQUENCE [LARGE SCALE GENOMIC DNA]</scope>
    <source>
        <strain evidence="1">201300427</strain>
    </source>
</reference>
<comment type="caution">
    <text evidence="1">The sequence shown here is derived from an EMBL/GenBank/DDBJ whole genome shotgun (WGS) entry which is preliminary data.</text>
</comment>
<name>A0A4R9LYR8_9LEPT</name>
<evidence type="ECO:0000313" key="1">
    <source>
        <dbReference type="EMBL" id="TGN19524.1"/>
    </source>
</evidence>
<sequence>MGFLCFCLCIANCSRLEIQKPDFLQFLMLLASPTSIGVITTDFSSGGRFKSFEPNSLTTFPTSVSIHSDAVGRFINNKVYVVNRLNRDTIQVLNPALNFITEQDFSVGQGKNPQDVSVWNNKYYVSLYNSDALPIYNANTGLLQNQISLAPYKETYSSSGTPDAYVEATQMIQHESSLFLTLQRLDRNDVSGYFPPNSDSYLLEIDMNLDQVIRVYTLPYRNPSAKIVKKTIFGEPYLIISCVGYVGFLSRIDAGIVAFHLPSRTFRPNLLYSEAAADGDILAFQIKDESIGYAAVLDAGFKKTVQAFNPSTGQRLGTLLEIPGNVGVSLNGLLLTDSGKLIVGNTDFKNPGLNIFDTNQGNLLLNPLPISVELTPFDIFQLQNQE</sequence>
<organism evidence="1 2">
    <name type="scientific">Leptospira idonii</name>
    <dbReference type="NCBI Taxonomy" id="1193500"/>
    <lineage>
        <taxon>Bacteria</taxon>
        <taxon>Pseudomonadati</taxon>
        <taxon>Spirochaetota</taxon>
        <taxon>Spirochaetia</taxon>
        <taxon>Leptospirales</taxon>
        <taxon>Leptospiraceae</taxon>
        <taxon>Leptospira</taxon>
    </lineage>
</organism>
<evidence type="ECO:0000313" key="2">
    <source>
        <dbReference type="Proteomes" id="UP000298058"/>
    </source>
</evidence>
<gene>
    <name evidence="1" type="ORF">EHS15_09135</name>
</gene>
<accession>A0A4R9LYR8</accession>
<dbReference type="Proteomes" id="UP000298058">
    <property type="component" value="Unassembled WGS sequence"/>
</dbReference>
<keyword evidence="2" id="KW-1185">Reference proteome</keyword>